<dbReference type="Pfam" id="PF02581">
    <property type="entry name" value="TMP-TENI"/>
    <property type="match status" value="1"/>
</dbReference>
<dbReference type="RefSeq" id="WP_037504454.1">
    <property type="nucleotide sequence ID" value="NZ_BSOO01000003.1"/>
</dbReference>
<organism evidence="2 3">
    <name type="scientific">Sphingomonas astaxanthinifaciens DSM 22298</name>
    <dbReference type="NCBI Taxonomy" id="1123267"/>
    <lineage>
        <taxon>Bacteria</taxon>
        <taxon>Pseudomonadati</taxon>
        <taxon>Pseudomonadota</taxon>
        <taxon>Alphaproteobacteria</taxon>
        <taxon>Sphingomonadales</taxon>
        <taxon>Sphingomonadaceae</taxon>
        <taxon>Sphingomonas</taxon>
    </lineage>
</organism>
<proteinExistence type="predicted"/>
<comment type="caution">
    <text evidence="2">The sequence shown here is derived from an EMBL/GenBank/DDBJ whole genome shotgun (WGS) entry which is preliminary data.</text>
</comment>
<dbReference type="SUPFAM" id="SSF51391">
    <property type="entry name" value="Thiamin phosphate synthase"/>
    <property type="match status" value="1"/>
</dbReference>
<reference evidence="3" key="1">
    <citation type="journal article" date="2019" name="Int. J. Syst. Evol. Microbiol.">
        <title>The Global Catalogue of Microorganisms (GCM) 10K type strain sequencing project: providing services to taxonomists for standard genome sequencing and annotation.</title>
        <authorList>
            <consortium name="The Broad Institute Genomics Platform"/>
            <consortium name="The Broad Institute Genome Sequencing Center for Infectious Disease"/>
            <person name="Wu L."/>
            <person name="Ma J."/>
        </authorList>
    </citation>
    <scope>NUCLEOTIDE SEQUENCE [LARGE SCALE GENOMIC DNA]</scope>
    <source>
        <strain evidence="3">NBRC 102146</strain>
    </source>
</reference>
<dbReference type="Proteomes" id="UP001156703">
    <property type="component" value="Unassembled WGS sequence"/>
</dbReference>
<gene>
    <name evidence="2" type="ORF">GCM10007925_04920</name>
</gene>
<dbReference type="InterPro" id="IPR022998">
    <property type="entry name" value="ThiamineP_synth_TenI"/>
</dbReference>
<accession>A0ABQ5Z5H7</accession>
<dbReference type="InterPro" id="IPR013785">
    <property type="entry name" value="Aldolase_TIM"/>
</dbReference>
<dbReference type="Gene3D" id="3.20.20.70">
    <property type="entry name" value="Aldolase class I"/>
    <property type="match status" value="1"/>
</dbReference>
<sequence length="174" mass="18428">MRRQGWPTSWLLTDERMGKDLATAIARAAEAGAGIIVRHHTSGRDERRRIAQAVRESGAVLGIARDVALAAELRADLVHNPDGGTDLPFSLSVHDHGEAEAAAQRPAAMVFVSPVFSTRSHPGAKVLGEAQALALARAACHPAIALGGMDAERGATLMARGFHGWAGIDCWLRT</sequence>
<name>A0ABQ5Z5H7_9SPHN</name>
<evidence type="ECO:0000313" key="2">
    <source>
        <dbReference type="EMBL" id="GLR46781.1"/>
    </source>
</evidence>
<feature type="domain" description="Thiamine phosphate synthase/TenI" evidence="1">
    <location>
        <begin position="12"/>
        <end position="168"/>
    </location>
</feature>
<protein>
    <recommendedName>
        <fullName evidence="1">Thiamine phosphate synthase/TenI domain-containing protein</fullName>
    </recommendedName>
</protein>
<dbReference type="EMBL" id="BSOO01000003">
    <property type="protein sequence ID" value="GLR46781.1"/>
    <property type="molecule type" value="Genomic_DNA"/>
</dbReference>
<keyword evidence="3" id="KW-1185">Reference proteome</keyword>
<dbReference type="InterPro" id="IPR036206">
    <property type="entry name" value="ThiamineP_synth_sf"/>
</dbReference>
<evidence type="ECO:0000259" key="1">
    <source>
        <dbReference type="Pfam" id="PF02581"/>
    </source>
</evidence>
<evidence type="ECO:0000313" key="3">
    <source>
        <dbReference type="Proteomes" id="UP001156703"/>
    </source>
</evidence>